<dbReference type="OrthoDB" id="9803892at2"/>
<dbReference type="InterPro" id="IPR050425">
    <property type="entry name" value="NAD(P)_dehydrat-like"/>
</dbReference>
<dbReference type="InterPro" id="IPR057326">
    <property type="entry name" value="KR_dom"/>
</dbReference>
<accession>A0A0G3BRB0</accession>
<name>A0A0G3BRB0_9BURK</name>
<dbReference type="EMBL" id="CP011371">
    <property type="protein sequence ID" value="AKJ29891.1"/>
    <property type="molecule type" value="Genomic_DNA"/>
</dbReference>
<dbReference type="Proteomes" id="UP000035352">
    <property type="component" value="Chromosome"/>
</dbReference>
<comment type="similarity">
    <text evidence="2">Belongs to the NAD(P)-dependent epimerase/dehydratase family. Dihydroflavonol-4-reductase subfamily.</text>
</comment>
<dbReference type="KEGG" id="pbh:AAW51_3200"/>
<dbReference type="InterPro" id="IPR036291">
    <property type="entry name" value="NAD(P)-bd_dom_sf"/>
</dbReference>
<dbReference type="SMART" id="SM00822">
    <property type="entry name" value="PKS_KR"/>
    <property type="match status" value="1"/>
</dbReference>
<evidence type="ECO:0000313" key="4">
    <source>
        <dbReference type="EMBL" id="AKJ29891.1"/>
    </source>
</evidence>
<dbReference type="STRING" id="413882.AAW51_3200"/>
<gene>
    <name evidence="4" type="ORF">AAW51_3200</name>
</gene>
<dbReference type="SUPFAM" id="SSF51735">
    <property type="entry name" value="NAD(P)-binding Rossmann-fold domains"/>
    <property type="match status" value="1"/>
</dbReference>
<dbReference type="RefSeq" id="WP_053013636.1">
    <property type="nucleotide sequence ID" value="NZ_CP011371.1"/>
</dbReference>
<dbReference type="GO" id="GO:0016616">
    <property type="term" value="F:oxidoreductase activity, acting on the CH-OH group of donors, NAD or NADP as acceptor"/>
    <property type="evidence" value="ECO:0007669"/>
    <property type="project" value="TreeGrafter"/>
</dbReference>
<evidence type="ECO:0000256" key="2">
    <source>
        <dbReference type="ARBA" id="ARBA00023445"/>
    </source>
</evidence>
<protein>
    <submittedName>
        <fullName evidence="4">UDP-glucose 4-epimerase</fullName>
    </submittedName>
</protein>
<keyword evidence="1" id="KW-0560">Oxidoreductase</keyword>
<proteinExistence type="inferred from homology"/>
<evidence type="ECO:0000256" key="1">
    <source>
        <dbReference type="ARBA" id="ARBA00023002"/>
    </source>
</evidence>
<sequence>MTMTTSMNDKSSSSTVLVTGAAGFLGQRIARSLLAEGVTDLRLHVRHTAPQGLVEALQRDFPAARIEIGTGNLLARGTLTPLVQGVGCVVHAAAGMKGGAADMFANTVIGTRNLLEAAGEQGVRRVVLISSFAVFRTEQLSPGATLDETTPTETVGIEKGAYGYAKTRQEQLFREFEQRFGFESVVLRPGVIYGPGGGALSPRVGLKAMGFFFSLGGKALLPLTYVDNCADAVARATLHAPSGAVFSVVDDELPTCSAYLRAYCRSVQKMRVLPVPHWALVKGAAWLQHYHKVSKGQLPAVFTPYVVRSMFTPLQYSNAALKQIGWAPRVSTAEGMRRSFEAWKAQGR</sequence>
<dbReference type="PANTHER" id="PTHR10366">
    <property type="entry name" value="NAD DEPENDENT EPIMERASE/DEHYDRATASE"/>
    <property type="match status" value="1"/>
</dbReference>
<dbReference type="PANTHER" id="PTHR10366:SF564">
    <property type="entry name" value="STEROL-4-ALPHA-CARBOXYLATE 3-DEHYDROGENASE, DECARBOXYLATING"/>
    <property type="match status" value="1"/>
</dbReference>
<evidence type="ECO:0000259" key="3">
    <source>
        <dbReference type="SMART" id="SM00822"/>
    </source>
</evidence>
<dbReference type="InterPro" id="IPR001509">
    <property type="entry name" value="Epimerase_deHydtase"/>
</dbReference>
<dbReference type="Pfam" id="PF01370">
    <property type="entry name" value="Epimerase"/>
    <property type="match status" value="1"/>
</dbReference>
<dbReference type="Gene3D" id="3.40.50.720">
    <property type="entry name" value="NAD(P)-binding Rossmann-like Domain"/>
    <property type="match status" value="1"/>
</dbReference>
<keyword evidence="5" id="KW-1185">Reference proteome</keyword>
<evidence type="ECO:0000313" key="5">
    <source>
        <dbReference type="Proteomes" id="UP000035352"/>
    </source>
</evidence>
<organism evidence="4 5">
    <name type="scientific">Caldimonas brevitalea</name>
    <dbReference type="NCBI Taxonomy" id="413882"/>
    <lineage>
        <taxon>Bacteria</taxon>
        <taxon>Pseudomonadati</taxon>
        <taxon>Pseudomonadota</taxon>
        <taxon>Betaproteobacteria</taxon>
        <taxon>Burkholderiales</taxon>
        <taxon>Sphaerotilaceae</taxon>
        <taxon>Caldimonas</taxon>
    </lineage>
</organism>
<feature type="domain" description="Ketoreductase" evidence="3">
    <location>
        <begin position="14"/>
        <end position="195"/>
    </location>
</feature>
<dbReference type="AlphaFoldDB" id="A0A0G3BRB0"/>
<reference evidence="4 5" key="1">
    <citation type="submission" date="2015-05" db="EMBL/GenBank/DDBJ databases">
        <authorList>
            <person name="Tang B."/>
            <person name="Yu Y."/>
        </authorList>
    </citation>
    <scope>NUCLEOTIDE SEQUENCE [LARGE SCALE GENOMIC DNA]</scope>
    <source>
        <strain evidence="4 5">DSM 7029</strain>
    </source>
</reference>